<evidence type="ECO:0000313" key="2">
    <source>
        <dbReference type="Proteomes" id="UP000523007"/>
    </source>
</evidence>
<organism evidence="1 2">
    <name type="scientific">Lipingzhangella halophila</name>
    <dbReference type="NCBI Taxonomy" id="1783352"/>
    <lineage>
        <taxon>Bacteria</taxon>
        <taxon>Bacillati</taxon>
        <taxon>Actinomycetota</taxon>
        <taxon>Actinomycetes</taxon>
        <taxon>Streptosporangiales</taxon>
        <taxon>Nocardiopsidaceae</taxon>
        <taxon>Lipingzhangella</taxon>
    </lineage>
</organism>
<comment type="caution">
    <text evidence="1">The sequence shown here is derived from an EMBL/GenBank/DDBJ whole genome shotgun (WGS) entry which is preliminary data.</text>
</comment>
<dbReference type="Proteomes" id="UP000523007">
    <property type="component" value="Unassembled WGS sequence"/>
</dbReference>
<accession>A0A7W7RCW7</accession>
<protein>
    <submittedName>
        <fullName evidence="1">Uncharacterized protein</fullName>
    </submittedName>
</protein>
<name>A0A7W7RCW7_9ACTN</name>
<reference evidence="1 2" key="1">
    <citation type="submission" date="2020-08" db="EMBL/GenBank/DDBJ databases">
        <title>Sequencing the genomes of 1000 actinobacteria strains.</title>
        <authorList>
            <person name="Klenk H.-P."/>
        </authorList>
    </citation>
    <scope>NUCLEOTIDE SEQUENCE [LARGE SCALE GENOMIC DNA]</scope>
    <source>
        <strain evidence="1 2">DSM 102030</strain>
    </source>
</reference>
<keyword evidence="2" id="KW-1185">Reference proteome</keyword>
<evidence type="ECO:0000313" key="1">
    <source>
        <dbReference type="EMBL" id="MBB4929687.1"/>
    </source>
</evidence>
<dbReference type="EMBL" id="JACHJT010000001">
    <property type="protein sequence ID" value="MBB4929687.1"/>
    <property type="molecule type" value="Genomic_DNA"/>
</dbReference>
<gene>
    <name evidence="1" type="ORF">F4561_000507</name>
</gene>
<dbReference type="AlphaFoldDB" id="A0A7W7RCW7"/>
<sequence length="131" mass="13314">MGRPAGVSVVSFSVLSRAETVCGDVLGAEHVPTVTFGAGRTPTRARYVRIASLLEVSVAENARTTPVVCATTGHPHRHPGAGPSTTFAASSGAAPPGTRCGYWGPPTQAIRHGNCLGTDIQRPVPGTGTGL</sequence>
<proteinExistence type="predicted"/>